<organism evidence="1 2">
    <name type="scientific">Methanococcus maripaludis OS7</name>
    <dbReference type="NCBI Taxonomy" id="637915"/>
    <lineage>
        <taxon>Archaea</taxon>
        <taxon>Methanobacteriati</taxon>
        <taxon>Methanobacteriota</taxon>
        <taxon>Methanomada group</taxon>
        <taxon>Methanococci</taxon>
        <taxon>Methanococcales</taxon>
        <taxon>Methanococcaceae</taxon>
        <taxon>Methanococcus</taxon>
    </lineage>
</organism>
<dbReference type="Proteomes" id="UP000263689">
    <property type="component" value="Chromosome"/>
</dbReference>
<gene>
    <name evidence="1" type="ORF">MMOS7_04820</name>
</gene>
<evidence type="ECO:0008006" key="3">
    <source>
        <dbReference type="Google" id="ProtNLM"/>
    </source>
</evidence>
<name>A0A2Z5PJF8_METMI</name>
<sequence length="69" mass="7593">MIVCPECGELIENDGSELEIWAFGGTYEVTCSLCDTILKVMEDGDGGQLIYPINPESNYEVVNGEKRTC</sequence>
<evidence type="ECO:0000313" key="2">
    <source>
        <dbReference type="Proteomes" id="UP000263689"/>
    </source>
</evidence>
<protein>
    <recommendedName>
        <fullName evidence="3">Lysine biosynthesis protein LysW</fullName>
    </recommendedName>
</protein>
<dbReference type="GeneID" id="10981906"/>
<dbReference type="KEGG" id="mmao:MMOS7_04820"/>
<dbReference type="AlphaFoldDB" id="A0A2Z5PJF8"/>
<reference evidence="1 2" key="1">
    <citation type="submission" date="2009-06" db="EMBL/GenBank/DDBJ databases">
        <title>Molecular Evidence for Microbiologically Influenced Corrosion from genome of Methanogen.</title>
        <authorList>
            <person name="Ito N."/>
            <person name="Tsurumaru H."/>
            <person name="Shimizu A."/>
            <person name="Harada T."/>
            <person name="Hosoyama A."/>
            <person name="Horikawa H."/>
            <person name="Wakai S."/>
            <person name="Sasaki K."/>
            <person name="Nishijima K."/>
            <person name="Ataku H."/>
            <person name="Yamazaki J."/>
            <person name="Mise M."/>
            <person name="Yamazaki S."/>
            <person name="Tanikawa S."/>
            <person name="Harayama S."/>
            <person name="Fujita N."/>
        </authorList>
    </citation>
    <scope>NUCLEOTIDE SEQUENCE [LARGE SCALE GENOMIC DNA]</scope>
    <source>
        <strain evidence="2">OS7 ( NBRC 103642)</strain>
    </source>
</reference>
<dbReference type="RefSeq" id="WP_013998869.1">
    <property type="nucleotide sequence ID" value="NZ_AP011528.1"/>
</dbReference>
<proteinExistence type="predicted"/>
<evidence type="ECO:0000313" key="1">
    <source>
        <dbReference type="EMBL" id="BAP62568.1"/>
    </source>
</evidence>
<dbReference type="GeneID" id="37874967"/>
<accession>A0A2Z5PJF8</accession>
<dbReference type="EMBL" id="AP011528">
    <property type="protein sequence ID" value="BAP62568.1"/>
    <property type="molecule type" value="Genomic_DNA"/>
</dbReference>